<feature type="region of interest" description="Disordered" evidence="2">
    <location>
        <begin position="457"/>
        <end position="487"/>
    </location>
</feature>
<keyword evidence="1" id="KW-0479">Metal-binding</keyword>
<dbReference type="GO" id="GO:0008270">
    <property type="term" value="F:zinc ion binding"/>
    <property type="evidence" value="ECO:0007669"/>
    <property type="project" value="UniProtKB-KW"/>
</dbReference>
<reference evidence="4 5" key="1">
    <citation type="submission" date="2019-08" db="EMBL/GenBank/DDBJ databases">
        <title>The genome of the soybean aphid Biotype 1, its phylome, world population structure and adaptation to the North American continent.</title>
        <authorList>
            <person name="Giordano R."/>
            <person name="Donthu R.K."/>
            <person name="Hernandez A.G."/>
            <person name="Wright C.L."/>
            <person name="Zimin A.V."/>
        </authorList>
    </citation>
    <scope>NUCLEOTIDE SEQUENCE [LARGE SCALE GENOMIC DNA]</scope>
    <source>
        <tissue evidence="4">Whole aphids</tissue>
    </source>
</reference>
<dbReference type="InterPro" id="IPR036875">
    <property type="entry name" value="Znf_CCHC_sf"/>
</dbReference>
<name>A0A6G0T279_APHGL</name>
<dbReference type="SUPFAM" id="SSF57756">
    <property type="entry name" value="Retrovirus zinc finger-like domains"/>
    <property type="match status" value="1"/>
</dbReference>
<protein>
    <recommendedName>
        <fullName evidence="3">CCHC-type domain-containing protein</fullName>
    </recommendedName>
</protein>
<keyword evidence="1" id="KW-0863">Zinc-finger</keyword>
<dbReference type="AlphaFoldDB" id="A0A6G0T279"/>
<dbReference type="PANTHER" id="PTHR46409">
    <property type="entry name" value="HTH PSQ-TYPE DOMAIN-CONTAINING PROTEIN"/>
    <property type="match status" value="1"/>
</dbReference>
<dbReference type="InterPro" id="IPR001878">
    <property type="entry name" value="Znf_CCHC"/>
</dbReference>
<evidence type="ECO:0000256" key="1">
    <source>
        <dbReference type="PROSITE-ProRule" id="PRU00047"/>
    </source>
</evidence>
<dbReference type="PANTHER" id="PTHR46409:SF1">
    <property type="entry name" value="HTH PSQ-TYPE DOMAIN-CONTAINING PROTEIN"/>
    <property type="match status" value="1"/>
</dbReference>
<keyword evidence="5" id="KW-1185">Reference proteome</keyword>
<comment type="caution">
    <text evidence="4">The sequence shown here is derived from an EMBL/GenBank/DDBJ whole genome shotgun (WGS) entry which is preliminary data.</text>
</comment>
<gene>
    <name evidence="4" type="ORF">AGLY_015176</name>
</gene>
<dbReference type="PROSITE" id="PS50158">
    <property type="entry name" value="ZF_CCHC"/>
    <property type="match status" value="1"/>
</dbReference>
<dbReference type="Proteomes" id="UP000475862">
    <property type="component" value="Unassembled WGS sequence"/>
</dbReference>
<dbReference type="Gene3D" id="4.10.60.10">
    <property type="entry name" value="Zinc finger, CCHC-type"/>
    <property type="match status" value="1"/>
</dbReference>
<organism evidence="4 5">
    <name type="scientific">Aphis glycines</name>
    <name type="common">Soybean aphid</name>
    <dbReference type="NCBI Taxonomy" id="307491"/>
    <lineage>
        <taxon>Eukaryota</taxon>
        <taxon>Metazoa</taxon>
        <taxon>Ecdysozoa</taxon>
        <taxon>Arthropoda</taxon>
        <taxon>Hexapoda</taxon>
        <taxon>Insecta</taxon>
        <taxon>Pterygota</taxon>
        <taxon>Neoptera</taxon>
        <taxon>Paraneoptera</taxon>
        <taxon>Hemiptera</taxon>
        <taxon>Sternorrhyncha</taxon>
        <taxon>Aphidomorpha</taxon>
        <taxon>Aphidoidea</taxon>
        <taxon>Aphididae</taxon>
        <taxon>Aphidini</taxon>
        <taxon>Aphis</taxon>
        <taxon>Aphis</taxon>
    </lineage>
</organism>
<evidence type="ECO:0000313" key="5">
    <source>
        <dbReference type="Proteomes" id="UP000475862"/>
    </source>
</evidence>
<evidence type="ECO:0000313" key="4">
    <source>
        <dbReference type="EMBL" id="KAE9524455.1"/>
    </source>
</evidence>
<accession>A0A6G0T279</accession>
<feature type="domain" description="CCHC-type" evidence="3">
    <location>
        <begin position="229"/>
        <end position="243"/>
    </location>
</feature>
<proteinExistence type="predicted"/>
<sequence>MTTRKGTQYGGLDESEDSILGTFVATNDTEETTNTDDTTFTGGNDTDLIDLNQIFRTTELPEEIEMANKLNFGDAMKAIPSFGGGSESLLTSYFIRYEFVLEHVDEKIKLLDAIVSQLTDKASDAVRYREITSWEELKAYLTTIFGKTHSVQFLQKQFNQIKQYKKESTQQYADRYDIRLILKATKVPTFEEAVFLAVEEEKLNEKIEYKMDNRNKYVKKANDKSKIQCHRCSKYGHYSNECRTSEHMITSFKNQTENNFKNSANQVKVCHYCKKENHVISECRKRIYKEKKKKSRAKLRLMKKTCKKSPSMKVIRGKIVKNLIEVWAKASIPIVSIQRVELMFSTFYKKYKNVKKNFGSKAHTTENTKDKSKTALLEMGQQLFDIAACKCSEPKFCKCPTFKKIPFLELKFMEDQRTVRKMRIGGVDLKETKKMREKEERKIKRMVRSKSLQNIQGESTSIFAPESESGPDSDSETDEWRPQQRSLSLESSNYNCKKLKNASLAADRFGVSSGAAAAIISGALQDYKLVTGSESSLLVDKSKLNRQRSKIRTEKREEASMSLQTNTVTAIYFEGKKDETKTVVKTGEKSRTISKIEEHISVLSQPNDEYLTHLTPAGGTGEQITSVLFEYLQNLPALDFRAVGCDGTNVNTGWKAGAIALLEIKLGYPVQSTDQKYLLDIAHAIKSGHCSDNLASRDPGPLNHSRWVTTGNRLMRVYIGTMNPSVELVTLVEFVMKVYVPMWFTIKKEPSCTNGSRHMMKQITLSSYLPTKYKVLVQQVIQQNAYFLHPENILICTVTDNDPEIRKRGLELVLLSRETTKKVGKIRPFRVPKINFGATHYTELINWDEIYLTTPPVMNNFSTAELADYFNLNKLPQLPILNYPCHTQSVERIVQEVSKASKMVCGSEARDELILKYAEIKSTEKITFDIGID</sequence>
<dbReference type="EMBL" id="VYZN01000068">
    <property type="protein sequence ID" value="KAE9524455.1"/>
    <property type="molecule type" value="Genomic_DNA"/>
</dbReference>
<dbReference type="GO" id="GO:0003676">
    <property type="term" value="F:nucleic acid binding"/>
    <property type="evidence" value="ECO:0007669"/>
    <property type="project" value="InterPro"/>
</dbReference>
<evidence type="ECO:0000259" key="3">
    <source>
        <dbReference type="PROSITE" id="PS50158"/>
    </source>
</evidence>
<dbReference type="OrthoDB" id="6621583at2759"/>
<evidence type="ECO:0000256" key="2">
    <source>
        <dbReference type="SAM" id="MobiDB-lite"/>
    </source>
</evidence>
<dbReference type="SMART" id="SM00343">
    <property type="entry name" value="ZnF_C2HC"/>
    <property type="match status" value="2"/>
</dbReference>
<keyword evidence="1" id="KW-0862">Zinc</keyword>